<dbReference type="Proteomes" id="UP000286848">
    <property type="component" value="Unassembled WGS sequence"/>
</dbReference>
<reference evidence="3 4" key="1">
    <citation type="journal article" date="2019" name="Int. J. Syst. Evol. Microbiol.">
        <title>Lactobacillus salitolerans sp. nov., a novel lactic acid bacterium isolated from spent mushroom substrates.</title>
        <authorList>
            <person name="Tohno M."/>
            <person name="Tanizawa Y."/>
            <person name="Kojima Y."/>
            <person name="Sakamoto M."/>
            <person name="Nakamura Y."/>
            <person name="Ohkuma M."/>
            <person name="Kobayashi H."/>
        </authorList>
    </citation>
    <scope>NUCLEOTIDE SEQUENCE [LARGE SCALE GENOMIC DNA]</scope>
    <source>
        <strain evidence="3 4">YK43</strain>
    </source>
</reference>
<keyword evidence="2" id="KW-0732">Signal</keyword>
<dbReference type="AlphaFoldDB" id="A0A401ITH2"/>
<dbReference type="EMBL" id="BFFP01000018">
    <property type="protein sequence ID" value="GBG94795.1"/>
    <property type="molecule type" value="Genomic_DNA"/>
</dbReference>
<keyword evidence="1" id="KW-0472">Membrane</keyword>
<feature type="chain" id="PRO_5039014251" description="ESAT-6 secretion machinery protein EssA" evidence="2">
    <location>
        <begin position="25"/>
        <end position="165"/>
    </location>
</feature>
<dbReference type="OrthoDB" id="2193435at2"/>
<evidence type="ECO:0000256" key="1">
    <source>
        <dbReference type="SAM" id="Phobius"/>
    </source>
</evidence>
<sequence length="165" mass="18331">MQKRKLFGLVVGLAAMLAAAPAVFADKGDLEINDEVIYQQRGQDQHGSQSSFDIDDLFLQPKNQQEKTAQKKQGRQVKKAQHDVFLNRKSGQKVEEKAAVTKQLFTSKRPLLTDTQTSTVASNDSSRQVVFWSGLVVGAGLLLAAGIVLGRKFSTWRNRTEKQSR</sequence>
<feature type="signal peptide" evidence="2">
    <location>
        <begin position="1"/>
        <end position="24"/>
    </location>
</feature>
<accession>A0A401ITH2</accession>
<proteinExistence type="predicted"/>
<evidence type="ECO:0000313" key="4">
    <source>
        <dbReference type="Proteomes" id="UP000286848"/>
    </source>
</evidence>
<evidence type="ECO:0000256" key="2">
    <source>
        <dbReference type="SAM" id="SignalP"/>
    </source>
</evidence>
<keyword evidence="1" id="KW-0812">Transmembrane</keyword>
<evidence type="ECO:0000313" key="3">
    <source>
        <dbReference type="EMBL" id="GBG94795.1"/>
    </source>
</evidence>
<dbReference type="RefSeq" id="WP_124976534.1">
    <property type="nucleotide sequence ID" value="NZ_BFFP01000018.1"/>
</dbReference>
<feature type="transmembrane region" description="Helical" evidence="1">
    <location>
        <begin position="129"/>
        <end position="149"/>
    </location>
</feature>
<comment type="caution">
    <text evidence="3">The sequence shown here is derived from an EMBL/GenBank/DDBJ whole genome shotgun (WGS) entry which is preliminary data.</text>
</comment>
<name>A0A401ITH2_9LACO</name>
<keyword evidence="1" id="KW-1133">Transmembrane helix</keyword>
<evidence type="ECO:0008006" key="5">
    <source>
        <dbReference type="Google" id="ProtNLM"/>
    </source>
</evidence>
<keyword evidence="4" id="KW-1185">Reference proteome</keyword>
<gene>
    <name evidence="3" type="ORF">LFYK43_12540</name>
</gene>
<protein>
    <recommendedName>
        <fullName evidence="5">ESAT-6 secretion machinery protein EssA</fullName>
    </recommendedName>
</protein>
<organism evidence="3 4">
    <name type="scientific">Ligilactobacillus salitolerans</name>
    <dbReference type="NCBI Taxonomy" id="1808352"/>
    <lineage>
        <taxon>Bacteria</taxon>
        <taxon>Bacillati</taxon>
        <taxon>Bacillota</taxon>
        <taxon>Bacilli</taxon>
        <taxon>Lactobacillales</taxon>
        <taxon>Lactobacillaceae</taxon>
        <taxon>Ligilactobacillus</taxon>
    </lineage>
</organism>